<dbReference type="AlphaFoldDB" id="A0A3N4JGR9"/>
<evidence type="ECO:0000313" key="2">
    <source>
        <dbReference type="Proteomes" id="UP000276215"/>
    </source>
</evidence>
<protein>
    <recommendedName>
        <fullName evidence="3">Tc1-like transposase DDE domain-containing protein</fullName>
    </recommendedName>
</protein>
<reference evidence="1 2" key="1">
    <citation type="journal article" date="2018" name="Nat. Ecol. Evol.">
        <title>Pezizomycetes genomes reveal the molecular basis of ectomycorrhizal truffle lifestyle.</title>
        <authorList>
            <person name="Murat C."/>
            <person name="Payen T."/>
            <person name="Noel B."/>
            <person name="Kuo A."/>
            <person name="Morin E."/>
            <person name="Chen J."/>
            <person name="Kohler A."/>
            <person name="Krizsan K."/>
            <person name="Balestrini R."/>
            <person name="Da Silva C."/>
            <person name="Montanini B."/>
            <person name="Hainaut M."/>
            <person name="Levati E."/>
            <person name="Barry K.W."/>
            <person name="Belfiori B."/>
            <person name="Cichocki N."/>
            <person name="Clum A."/>
            <person name="Dockter R.B."/>
            <person name="Fauchery L."/>
            <person name="Guy J."/>
            <person name="Iotti M."/>
            <person name="Le Tacon F."/>
            <person name="Lindquist E.A."/>
            <person name="Lipzen A."/>
            <person name="Malagnac F."/>
            <person name="Mello A."/>
            <person name="Molinier V."/>
            <person name="Miyauchi S."/>
            <person name="Poulain J."/>
            <person name="Riccioni C."/>
            <person name="Rubini A."/>
            <person name="Sitrit Y."/>
            <person name="Splivallo R."/>
            <person name="Traeger S."/>
            <person name="Wang M."/>
            <person name="Zifcakova L."/>
            <person name="Wipf D."/>
            <person name="Zambonelli A."/>
            <person name="Paolocci F."/>
            <person name="Nowrousian M."/>
            <person name="Ottonello S."/>
            <person name="Baldrian P."/>
            <person name="Spatafora J.W."/>
            <person name="Henrissat B."/>
            <person name="Nagy L.G."/>
            <person name="Aury J.M."/>
            <person name="Wincker P."/>
            <person name="Grigoriev I.V."/>
            <person name="Bonfante P."/>
            <person name="Martin F.M."/>
        </authorList>
    </citation>
    <scope>NUCLEOTIDE SEQUENCE [LARGE SCALE GENOMIC DNA]</scope>
    <source>
        <strain evidence="1 2">120613-1</strain>
    </source>
</reference>
<keyword evidence="2" id="KW-1185">Reference proteome</keyword>
<sequence>MKDCKYSWAPIGVQLQEQHSQKQSQRQSILQAYMSCRDYIAYEIVQGSFIKELFLQFLQTKVLPLCNHYDPQNPLPNFVLIMDNILIH</sequence>
<accession>A0A3N4JGR9</accession>
<gene>
    <name evidence="1" type="ORF">L873DRAFT_1919216</name>
</gene>
<dbReference type="OrthoDB" id="2142724at2759"/>
<evidence type="ECO:0008006" key="3">
    <source>
        <dbReference type="Google" id="ProtNLM"/>
    </source>
</evidence>
<dbReference type="Gene3D" id="3.30.420.10">
    <property type="entry name" value="Ribonuclease H-like superfamily/Ribonuclease H"/>
    <property type="match status" value="1"/>
</dbReference>
<dbReference type="EMBL" id="ML120404">
    <property type="protein sequence ID" value="RPA97466.1"/>
    <property type="molecule type" value="Genomic_DNA"/>
</dbReference>
<dbReference type="Proteomes" id="UP000276215">
    <property type="component" value="Unassembled WGS sequence"/>
</dbReference>
<organism evidence="1 2">
    <name type="scientific">Choiromyces venosus 120613-1</name>
    <dbReference type="NCBI Taxonomy" id="1336337"/>
    <lineage>
        <taxon>Eukaryota</taxon>
        <taxon>Fungi</taxon>
        <taxon>Dikarya</taxon>
        <taxon>Ascomycota</taxon>
        <taxon>Pezizomycotina</taxon>
        <taxon>Pezizomycetes</taxon>
        <taxon>Pezizales</taxon>
        <taxon>Tuberaceae</taxon>
        <taxon>Choiromyces</taxon>
    </lineage>
</organism>
<dbReference type="GO" id="GO:0003676">
    <property type="term" value="F:nucleic acid binding"/>
    <property type="evidence" value="ECO:0007669"/>
    <property type="project" value="InterPro"/>
</dbReference>
<proteinExistence type="predicted"/>
<name>A0A3N4JGR9_9PEZI</name>
<dbReference type="InterPro" id="IPR036397">
    <property type="entry name" value="RNaseH_sf"/>
</dbReference>
<evidence type="ECO:0000313" key="1">
    <source>
        <dbReference type="EMBL" id="RPA97466.1"/>
    </source>
</evidence>